<dbReference type="Proteomes" id="UP000606786">
    <property type="component" value="Unassembled WGS sequence"/>
</dbReference>
<organism evidence="1 2">
    <name type="scientific">Ceratitis capitata</name>
    <name type="common">Mediterranean fruit fly</name>
    <name type="synonym">Tephritis capitata</name>
    <dbReference type="NCBI Taxonomy" id="7213"/>
    <lineage>
        <taxon>Eukaryota</taxon>
        <taxon>Metazoa</taxon>
        <taxon>Ecdysozoa</taxon>
        <taxon>Arthropoda</taxon>
        <taxon>Hexapoda</taxon>
        <taxon>Insecta</taxon>
        <taxon>Pterygota</taxon>
        <taxon>Neoptera</taxon>
        <taxon>Endopterygota</taxon>
        <taxon>Diptera</taxon>
        <taxon>Brachycera</taxon>
        <taxon>Muscomorpha</taxon>
        <taxon>Tephritoidea</taxon>
        <taxon>Tephritidae</taxon>
        <taxon>Ceratitis</taxon>
        <taxon>Ceratitis</taxon>
    </lineage>
</organism>
<keyword evidence="2" id="KW-1185">Reference proteome</keyword>
<sequence>MGKGATRITDLSWLANFSYNQEKRSGFVLKFKKGKNFGSKNKEEKIQMELNTSAEVRRRVKVRRLNSTEPK</sequence>
<reference evidence="1" key="1">
    <citation type="submission" date="2020-11" db="EMBL/GenBank/DDBJ databases">
        <authorList>
            <person name="Whitehead M."/>
        </authorList>
    </citation>
    <scope>NUCLEOTIDE SEQUENCE</scope>
    <source>
        <strain evidence="1">EGII</strain>
    </source>
</reference>
<comment type="caution">
    <text evidence="1">The sequence shown here is derived from an EMBL/GenBank/DDBJ whole genome shotgun (WGS) entry which is preliminary data.</text>
</comment>
<evidence type="ECO:0000313" key="1">
    <source>
        <dbReference type="EMBL" id="CAD6999122.1"/>
    </source>
</evidence>
<protein>
    <submittedName>
        <fullName evidence="1">(Mediterranean fruit fly) hypothetical protein</fullName>
    </submittedName>
</protein>
<dbReference type="EMBL" id="CAJHJT010000012">
    <property type="protein sequence ID" value="CAD6999122.1"/>
    <property type="molecule type" value="Genomic_DNA"/>
</dbReference>
<dbReference type="AlphaFoldDB" id="A0A811UIV3"/>
<evidence type="ECO:0000313" key="2">
    <source>
        <dbReference type="Proteomes" id="UP000606786"/>
    </source>
</evidence>
<accession>A0A811UIV3</accession>
<proteinExistence type="predicted"/>
<gene>
    <name evidence="1" type="ORF">CCAP1982_LOCUS7666</name>
</gene>
<name>A0A811UIV3_CERCA</name>